<dbReference type="Pfam" id="PF04851">
    <property type="entry name" value="ResIII"/>
    <property type="match status" value="1"/>
</dbReference>
<accession>A0A368UJ06</accession>
<dbReference type="PANTHER" id="PTHR47396:SF1">
    <property type="entry name" value="ATP-DEPENDENT HELICASE IRC3-RELATED"/>
    <property type="match status" value="1"/>
</dbReference>
<dbReference type="Gene3D" id="3.40.50.300">
    <property type="entry name" value="P-loop containing nucleotide triphosphate hydrolases"/>
    <property type="match status" value="2"/>
</dbReference>
<dbReference type="AlphaFoldDB" id="A0A368UJ06"/>
<organism evidence="2 3">
    <name type="scientific">Marinilabilia salmonicolor</name>
    <dbReference type="NCBI Taxonomy" id="989"/>
    <lineage>
        <taxon>Bacteria</taxon>
        <taxon>Pseudomonadati</taxon>
        <taxon>Bacteroidota</taxon>
        <taxon>Bacteroidia</taxon>
        <taxon>Marinilabiliales</taxon>
        <taxon>Marinilabiliaceae</taxon>
        <taxon>Marinilabilia</taxon>
    </lineage>
</organism>
<gene>
    <name evidence="2" type="ORF">DFO77_1446</name>
</gene>
<dbReference type="SUPFAM" id="SSF52540">
    <property type="entry name" value="P-loop containing nucleoside triphosphate hydrolases"/>
    <property type="match status" value="2"/>
</dbReference>
<name>A0A368UJ06_9BACT</name>
<evidence type="ECO:0000313" key="3">
    <source>
        <dbReference type="Proteomes" id="UP000252733"/>
    </source>
</evidence>
<dbReference type="EMBL" id="QPIZ01000044">
    <property type="protein sequence ID" value="RCW24983.1"/>
    <property type="molecule type" value="Genomic_DNA"/>
</dbReference>
<protein>
    <submittedName>
        <fullName evidence="2">Type III restriction enzyme</fullName>
    </submittedName>
</protein>
<feature type="domain" description="Helicase/UvrB N-terminal" evidence="1">
    <location>
        <begin position="39"/>
        <end position="258"/>
    </location>
</feature>
<dbReference type="InterPro" id="IPR050742">
    <property type="entry name" value="Helicase_Restrict-Modif_Enz"/>
</dbReference>
<dbReference type="PANTHER" id="PTHR47396">
    <property type="entry name" value="TYPE I RESTRICTION ENZYME ECOKI R PROTEIN"/>
    <property type="match status" value="1"/>
</dbReference>
<dbReference type="InterPro" id="IPR006935">
    <property type="entry name" value="Helicase/UvrB_N"/>
</dbReference>
<dbReference type="GO" id="GO:0016787">
    <property type="term" value="F:hydrolase activity"/>
    <property type="evidence" value="ECO:0007669"/>
    <property type="project" value="InterPro"/>
</dbReference>
<dbReference type="GO" id="GO:0005524">
    <property type="term" value="F:ATP binding"/>
    <property type="evidence" value="ECO:0007669"/>
    <property type="project" value="InterPro"/>
</dbReference>
<keyword evidence="3" id="KW-1185">Reference proteome</keyword>
<reference evidence="2 3" key="1">
    <citation type="submission" date="2018-07" db="EMBL/GenBank/DDBJ databases">
        <title>Freshwater and sediment microbial communities from various areas in North America, analyzing microbe dynamics in response to fracking.</title>
        <authorList>
            <person name="Lamendella R."/>
        </authorList>
    </citation>
    <scope>NUCLEOTIDE SEQUENCE [LARGE SCALE GENOMIC DNA]</scope>
    <source>
        <strain evidence="2 3">160A</strain>
    </source>
</reference>
<proteinExistence type="predicted"/>
<dbReference type="GO" id="GO:0003677">
    <property type="term" value="F:DNA binding"/>
    <property type="evidence" value="ECO:0007669"/>
    <property type="project" value="InterPro"/>
</dbReference>
<comment type="caution">
    <text evidence="2">The sequence shown here is derived from an EMBL/GenBank/DDBJ whole genome shotgun (WGS) entry which is preliminary data.</text>
</comment>
<dbReference type="Proteomes" id="UP000252733">
    <property type="component" value="Unassembled WGS sequence"/>
</dbReference>
<dbReference type="GO" id="GO:0005829">
    <property type="term" value="C:cytosol"/>
    <property type="evidence" value="ECO:0007669"/>
    <property type="project" value="TreeGrafter"/>
</dbReference>
<sequence length="862" mass="100097">MEEIKRYKTSDLVLKIDTNYNPTQLPLHDWERYIDILVNGRQYQKEAIKNVIIYFASGIYSNTKDLVEKNWSDNSNIEFKNRYSSLDDYQSYLQIPHKLSASIDLATGTGKSYVIYGIAQIMLGLGLVDRVLVLCPSLTIEDGLIGKFTELTADNKLLKAIPENSKWKNPSIKSADVTIKEGDICVENIHAVYETTGSSIRDSFFKKGGTTLVLNDEAHHIYNKVEGRDNESKNLKKWKEFLLNPEFDFKYVAGFTGTAYIDDEYFNDVIYRYSLRQAVDDKMVKMVDYVSKDDDLDIDIKFQKIYDNHEHNKQNYRKIKPLTILITKDITNAKRLHSDISEYLIKQENLTEKEAEEKTLIVTSHNDHKANVRKLKEVDDYDNPVEWIVSVSMLTEGWDVKNVFQIVPWEDRAFNSKLLIAQVLGRGLRIPLEYQTPQPKVRIFNHDAWSRNIKGLVDEILEIEKRLVSSPIENSDREQYHFQVHHIDYSKKATTKEATKDHKAFDYTKGFIELQSQVEESEKESEYTDFSGYVSSKKTLIHYNTYTVDEIANKIVNELKVRNWEGKILKLPTGDYSKEKLPPKDEIVKIIRTSMDKVGIKGDRLVEKNRNKILSSFNTLLRKAGKTVVYLREAKKPLTISTKNINRESLALGNLRHNSTVFYSSDYKIEINDKNYELLKIVIEDESLPRSASKEINKFLFKTPLDLTFSKATPERKFILELCETNNAAKIDSWLKSRDMNFYSIEYSITSVGGKHSKIQSFNPDFFIKLKNGTTEHYVVIEIKADGDVSDENKAKLRYGVQHFKDLNKELEKQGVKEKYHFHFLSPISYDVFFDHLRNGKLIKYEFKSDLEDKLLAKQDEE</sequence>
<evidence type="ECO:0000313" key="2">
    <source>
        <dbReference type="EMBL" id="RCW24983.1"/>
    </source>
</evidence>
<dbReference type="RefSeq" id="WP_114438146.1">
    <property type="nucleotide sequence ID" value="NZ_QPIZ01000044.1"/>
</dbReference>
<evidence type="ECO:0000259" key="1">
    <source>
        <dbReference type="Pfam" id="PF04851"/>
    </source>
</evidence>
<dbReference type="InterPro" id="IPR027417">
    <property type="entry name" value="P-loop_NTPase"/>
</dbReference>